<organism evidence="2">
    <name type="scientific">Drosophila simulans</name>
    <name type="common">Fruit fly</name>
    <dbReference type="NCBI Taxonomy" id="7240"/>
    <lineage>
        <taxon>Eukaryota</taxon>
        <taxon>Metazoa</taxon>
        <taxon>Ecdysozoa</taxon>
        <taxon>Arthropoda</taxon>
        <taxon>Hexapoda</taxon>
        <taxon>Insecta</taxon>
        <taxon>Pterygota</taxon>
        <taxon>Neoptera</taxon>
        <taxon>Endopterygota</taxon>
        <taxon>Diptera</taxon>
        <taxon>Brachycera</taxon>
        <taxon>Muscomorpha</taxon>
        <taxon>Ephydroidea</taxon>
        <taxon>Drosophilidae</taxon>
        <taxon>Drosophila</taxon>
        <taxon>Sophophora</taxon>
    </lineage>
</organism>
<reference evidence="2" key="1">
    <citation type="journal article" date="2013" name="Genome Res.">
        <title>A second-generation assembly of the Drosophila simulans genome provides new insights into patterns of lineage-specific divergence.</title>
        <authorList>
            <person name="Hu T.T."/>
            <person name="Eisen M.B."/>
            <person name="Thornton K.R."/>
            <person name="Andolfatto P."/>
        </authorList>
    </citation>
    <scope>NUCLEOTIDE SEQUENCE [LARGE SCALE GENOMIC DNA]</scope>
    <source>
        <strain evidence="2">W501</strain>
    </source>
</reference>
<dbReference type="AlphaFoldDB" id="A0A0J9RKQ1"/>
<reference evidence="2" key="2">
    <citation type="submission" date="2014-06" db="EMBL/GenBank/DDBJ databases">
        <authorList>
            <person name="Hu T."/>
            <person name="Eisen M.B."/>
            <person name="Thornton K.R."/>
            <person name="Andolfatto P."/>
        </authorList>
    </citation>
    <scope>NUCLEOTIDE SEQUENCE</scope>
    <source>
        <strain evidence="2">W501</strain>
    </source>
</reference>
<evidence type="ECO:0000256" key="1">
    <source>
        <dbReference type="SAM" id="MobiDB-lite"/>
    </source>
</evidence>
<feature type="region of interest" description="Disordered" evidence="1">
    <location>
        <begin position="1"/>
        <end position="41"/>
    </location>
</feature>
<protein>
    <submittedName>
        <fullName evidence="2">Uncharacterized protein</fullName>
    </submittedName>
</protein>
<evidence type="ECO:0000313" key="2">
    <source>
        <dbReference type="EMBL" id="KMY96548.1"/>
    </source>
</evidence>
<accession>A0A0J9RKQ1</accession>
<proteinExistence type="predicted"/>
<gene>
    <name evidence="2" type="primary">Dsim\GD28533</name>
    <name evidence="2" type="ORF">Dsimw501_GD28533</name>
</gene>
<dbReference type="EMBL" id="CM002912">
    <property type="protein sequence ID" value="KMY96548.1"/>
    <property type="molecule type" value="Genomic_DNA"/>
</dbReference>
<name>A0A0J9RKQ1_DROSI</name>
<feature type="compositionally biased region" description="Polar residues" evidence="1">
    <location>
        <begin position="10"/>
        <end position="28"/>
    </location>
</feature>
<sequence length="91" mass="10473">MSRNGEAKSKINQSEQNSTEPSRLQQTIAHEPETRPQDLPHWMTKVRNAGPDRCGPRMRLLALSLLFCVPPFQYKNQQTKFISKLCALHKI</sequence>
<dbReference type="Proteomes" id="UP000035880">
    <property type="component" value="Chromosome 3L"/>
</dbReference>
<reference evidence="2" key="3">
    <citation type="submission" date="2015-04" db="EMBL/GenBank/DDBJ databases">
        <authorList>
            <consortium name="FlyBase"/>
        </authorList>
    </citation>
    <scope>NUCLEOTIDE SEQUENCE</scope>
    <source>
        <strain evidence="2">W501</strain>
    </source>
</reference>
<dbReference type="KEGG" id="dsi:Dsimw501_GD28533"/>